<dbReference type="GO" id="GO:0006950">
    <property type="term" value="P:response to stress"/>
    <property type="evidence" value="ECO:0007669"/>
    <property type="project" value="TreeGrafter"/>
</dbReference>
<dbReference type="PANTHER" id="PTHR33164:SF106">
    <property type="entry name" value="TRANSCRIPTIONAL REGULATORY PROTEIN"/>
    <property type="match status" value="1"/>
</dbReference>
<dbReference type="AlphaFoldDB" id="A0A291RUD8"/>
<reference evidence="2 3" key="1">
    <citation type="submission" date="2017-10" db="EMBL/GenBank/DDBJ databases">
        <title>Comparative genomics between pathogenic Norcardia.</title>
        <authorList>
            <person name="Zeng L."/>
        </authorList>
    </citation>
    <scope>NUCLEOTIDE SEQUENCE [LARGE SCALE GENOMIC DNA]</scope>
    <source>
        <strain evidence="2 3">NC_YFY_NT001</strain>
    </source>
</reference>
<dbReference type="InterPro" id="IPR036390">
    <property type="entry name" value="WH_DNA-bd_sf"/>
</dbReference>
<dbReference type="KEGG" id="ntp:CRH09_36480"/>
<evidence type="ECO:0000313" key="3">
    <source>
        <dbReference type="Proteomes" id="UP000221961"/>
    </source>
</evidence>
<dbReference type="SUPFAM" id="SSF46785">
    <property type="entry name" value="Winged helix' DNA-binding domain"/>
    <property type="match status" value="1"/>
</dbReference>
<protein>
    <submittedName>
        <fullName evidence="2">MarR family transcriptional regulator</fullName>
    </submittedName>
</protein>
<name>A0A291RUD8_9NOCA</name>
<organism evidence="2 3">
    <name type="scientific">Nocardia terpenica</name>
    <dbReference type="NCBI Taxonomy" id="455432"/>
    <lineage>
        <taxon>Bacteria</taxon>
        <taxon>Bacillati</taxon>
        <taxon>Actinomycetota</taxon>
        <taxon>Actinomycetes</taxon>
        <taxon>Mycobacteriales</taxon>
        <taxon>Nocardiaceae</taxon>
        <taxon>Nocardia</taxon>
    </lineage>
</organism>
<dbReference type="InterPro" id="IPR036388">
    <property type="entry name" value="WH-like_DNA-bd_sf"/>
</dbReference>
<dbReference type="EMBL" id="CP023778">
    <property type="protein sequence ID" value="ATL70868.1"/>
    <property type="molecule type" value="Genomic_DNA"/>
</dbReference>
<dbReference type="Proteomes" id="UP000221961">
    <property type="component" value="Chromosome"/>
</dbReference>
<dbReference type="InterPro" id="IPR039422">
    <property type="entry name" value="MarR/SlyA-like"/>
</dbReference>
<dbReference type="SMART" id="SM00347">
    <property type="entry name" value="HTH_MARR"/>
    <property type="match status" value="1"/>
</dbReference>
<dbReference type="GeneID" id="88362746"/>
<gene>
    <name evidence="2" type="ORF">CRH09_36480</name>
</gene>
<dbReference type="PANTHER" id="PTHR33164">
    <property type="entry name" value="TRANSCRIPTIONAL REGULATOR, MARR FAMILY"/>
    <property type="match status" value="1"/>
</dbReference>
<sequence length="159" mass="17680">MSSIRDSARHRRQTAAVKAALRELNTRLALLNRRFGAAVELRDIDWTCLDVLNGHGPLSPTALARHTGLHPATLTGVLDRLQRAGWIARERDPEATDRRAITVRALRDRNPELYRMFAGMNGRMDALCADYSTEQLELIAGFLHRAAEAGHESASELAD</sequence>
<evidence type="ECO:0000313" key="2">
    <source>
        <dbReference type="EMBL" id="ATL70868.1"/>
    </source>
</evidence>
<dbReference type="RefSeq" id="WP_098697807.1">
    <property type="nucleotide sequence ID" value="NZ_CP023778.1"/>
</dbReference>
<dbReference type="Gene3D" id="1.10.10.10">
    <property type="entry name" value="Winged helix-like DNA-binding domain superfamily/Winged helix DNA-binding domain"/>
    <property type="match status" value="1"/>
</dbReference>
<dbReference type="GO" id="GO:0003700">
    <property type="term" value="F:DNA-binding transcription factor activity"/>
    <property type="evidence" value="ECO:0007669"/>
    <property type="project" value="InterPro"/>
</dbReference>
<evidence type="ECO:0000259" key="1">
    <source>
        <dbReference type="PROSITE" id="PS50995"/>
    </source>
</evidence>
<dbReference type="PRINTS" id="PR00598">
    <property type="entry name" value="HTHMARR"/>
</dbReference>
<dbReference type="PROSITE" id="PS50995">
    <property type="entry name" value="HTH_MARR_2"/>
    <property type="match status" value="1"/>
</dbReference>
<dbReference type="Pfam" id="PF01047">
    <property type="entry name" value="MarR"/>
    <property type="match status" value="1"/>
</dbReference>
<accession>A0A291RUD8</accession>
<proteinExistence type="predicted"/>
<feature type="domain" description="HTH marR-type" evidence="1">
    <location>
        <begin position="10"/>
        <end position="148"/>
    </location>
</feature>
<dbReference type="InterPro" id="IPR000835">
    <property type="entry name" value="HTH_MarR-typ"/>
</dbReference>